<evidence type="ECO:0000256" key="1">
    <source>
        <dbReference type="SAM" id="SignalP"/>
    </source>
</evidence>
<comment type="caution">
    <text evidence="3">The sequence shown here is derived from an EMBL/GenBank/DDBJ whole genome shotgun (WGS) entry which is preliminary data.</text>
</comment>
<gene>
    <name evidence="3" type="ORF">CJ305_14075</name>
</gene>
<dbReference type="EMBL" id="NQXA01000012">
    <property type="protein sequence ID" value="PHQ28632.1"/>
    <property type="molecule type" value="Genomic_DNA"/>
</dbReference>
<dbReference type="OrthoDB" id="951410at2"/>
<accession>A0A2G1VPE6</accession>
<feature type="chain" id="PRO_5013686229" evidence="1">
    <location>
        <begin position="20"/>
        <end position="223"/>
    </location>
</feature>
<keyword evidence="4" id="KW-1185">Reference proteome</keyword>
<dbReference type="Gene3D" id="2.40.128.110">
    <property type="entry name" value="Lipid/polyisoprenoid-binding, YceI-like"/>
    <property type="match status" value="1"/>
</dbReference>
<dbReference type="PANTHER" id="PTHR34406:SF1">
    <property type="entry name" value="PROTEIN YCEI"/>
    <property type="match status" value="1"/>
</dbReference>
<organism evidence="3 4">
    <name type="scientific">Leeuwenhoekiella nanhaiensis</name>
    <dbReference type="NCBI Taxonomy" id="1655491"/>
    <lineage>
        <taxon>Bacteria</taxon>
        <taxon>Pseudomonadati</taxon>
        <taxon>Bacteroidota</taxon>
        <taxon>Flavobacteriia</taxon>
        <taxon>Flavobacteriales</taxon>
        <taxon>Flavobacteriaceae</taxon>
        <taxon>Leeuwenhoekiella</taxon>
    </lineage>
</organism>
<sequence>MKIKFLSLFTMAVLFTALASCKNEAKNETEAAEAEAAAEVSTEASKYMVDKNESEIAWEGAKPTGTHTGTVKLESGVIRLEDSVLSGSFLIDMTSILVTDLEGDQKTSLEDHLKGTVEGKEGDFFNVQKFPTAAFEITGVTEKDGKKMMSGNLTLKETKKNIEFPVMYEVAGNTMTLKSEPFTIDRTEWGVNYGSKSVFDNLGDKFINDDIQLEFTIVATQQM</sequence>
<dbReference type="InterPro" id="IPR036761">
    <property type="entry name" value="TTHA0802/YceI-like_sf"/>
</dbReference>
<dbReference type="PANTHER" id="PTHR34406">
    <property type="entry name" value="PROTEIN YCEI"/>
    <property type="match status" value="1"/>
</dbReference>
<reference evidence="3 4" key="1">
    <citation type="submission" date="2017-08" db="EMBL/GenBank/DDBJ databases">
        <title>The whole genome shortgun sequences of strain Leeuwenhoekiella nanhaiensis G18 from the South China Sea.</title>
        <authorList>
            <person name="Liu Q."/>
        </authorList>
    </citation>
    <scope>NUCLEOTIDE SEQUENCE [LARGE SCALE GENOMIC DNA]</scope>
    <source>
        <strain evidence="3 4">G18</strain>
    </source>
</reference>
<dbReference type="Proteomes" id="UP000229433">
    <property type="component" value="Unassembled WGS sequence"/>
</dbReference>
<evidence type="ECO:0000313" key="4">
    <source>
        <dbReference type="Proteomes" id="UP000229433"/>
    </source>
</evidence>
<protein>
    <submittedName>
        <fullName evidence="3">Lipid-binding protein</fullName>
    </submittedName>
</protein>
<dbReference type="SMART" id="SM00867">
    <property type="entry name" value="YceI"/>
    <property type="match status" value="1"/>
</dbReference>
<proteinExistence type="predicted"/>
<feature type="domain" description="Lipid/polyisoprenoid-binding YceI-like" evidence="2">
    <location>
        <begin position="46"/>
        <end position="220"/>
    </location>
</feature>
<dbReference type="PROSITE" id="PS51257">
    <property type="entry name" value="PROKAR_LIPOPROTEIN"/>
    <property type="match status" value="1"/>
</dbReference>
<name>A0A2G1VPE6_9FLAO</name>
<keyword evidence="1" id="KW-0732">Signal</keyword>
<evidence type="ECO:0000259" key="2">
    <source>
        <dbReference type="SMART" id="SM00867"/>
    </source>
</evidence>
<evidence type="ECO:0000313" key="3">
    <source>
        <dbReference type="EMBL" id="PHQ28632.1"/>
    </source>
</evidence>
<dbReference type="InterPro" id="IPR007372">
    <property type="entry name" value="Lipid/polyisoprenoid-bd_YceI"/>
</dbReference>
<dbReference type="RefSeq" id="WP_099646924.1">
    <property type="nucleotide sequence ID" value="NZ_KZ319294.1"/>
</dbReference>
<dbReference type="AlphaFoldDB" id="A0A2G1VPE6"/>
<dbReference type="Pfam" id="PF04264">
    <property type="entry name" value="YceI"/>
    <property type="match status" value="1"/>
</dbReference>
<feature type="signal peptide" evidence="1">
    <location>
        <begin position="1"/>
        <end position="19"/>
    </location>
</feature>
<dbReference type="SUPFAM" id="SSF101874">
    <property type="entry name" value="YceI-like"/>
    <property type="match status" value="1"/>
</dbReference>